<evidence type="ECO:0000313" key="2">
    <source>
        <dbReference type="WBParaSite" id="ES5_v2.g16484.t1"/>
    </source>
</evidence>
<sequence length="783" mass="89029">MIQLVILSNLIAEIMHAFQDHGDVMELQIVSTVMMKKHVGVFDCQEKDDENGCDQIVCGEGEFKCRGFTHHVISCIPNSWICDGKMDCVDMSDEKECEHEEKKVEKCANDEFKCKDGECILKSWQCDGEFDCKDDSDEDDRCKNQTCDSSTHFQCNGSHFCLPKSCRCDGQSDCPDHSDEKDCTEVKVMHPVTCSKDEFKCKNGAECIRDAWVCDGDTDCTDASDEANCTESDRKCGVDEVLCPDNICRESCDTTHKRFCIPLHRLCDGNSSANDCIKSVCDQKIIQCNPNDSPYCLCRDTTQGGKVCFCPSGYERRGDNCIDIDECQQPGICDQQCTNLMGTYKCSCYTGFQLTRGKIIDGEGIFHSPTKCRAVHEDPLLILSNRGGIRQYNLVTKNYHLLINNLDFAVSMDYWYESQYLIWADVSKKQILLCRMYNITKNSFKCFNDYNRILIDKNISKPAVLAVDWIHGLLFWTDSGLNTINVYNLVNYKRKLLINTSLQDPNAIAVDPIMGLIFWSDLISTQKIERAGMDGEDRVEVISGDRVRWPTGLAVDVYEQRIYWADAKTKAISACDYWGKNVLIILHSHQYLKHPLSLTIFEDRVHWTDRDHEGVLSANKFHGEDVKRVLTRIPGQITVKIYHQMAQPKFENICFMHECQHLCLPKAFIQKTNVEDEVLSSELPYSCACDMGFELSDLTKCVSEKNHTNLASLKITVTLHEESEKFNFADYALLICVGYFVLRQKRAAGFSVLNYDNPIYFQTAEEGIKFDNSVGANPFNSAM</sequence>
<protein>
    <submittedName>
        <fullName evidence="2">EGF-like domain-containing protein</fullName>
    </submittedName>
</protein>
<proteinExistence type="predicted"/>
<reference evidence="2" key="1">
    <citation type="submission" date="2022-11" db="UniProtKB">
        <authorList>
            <consortium name="WormBaseParasite"/>
        </authorList>
    </citation>
    <scope>IDENTIFICATION</scope>
</reference>
<dbReference type="Proteomes" id="UP000887579">
    <property type="component" value="Unplaced"/>
</dbReference>
<accession>A0AC34FH27</accession>
<evidence type="ECO:0000313" key="1">
    <source>
        <dbReference type="Proteomes" id="UP000887579"/>
    </source>
</evidence>
<name>A0AC34FH27_9BILA</name>
<organism evidence="1 2">
    <name type="scientific">Panagrolaimus sp. ES5</name>
    <dbReference type="NCBI Taxonomy" id="591445"/>
    <lineage>
        <taxon>Eukaryota</taxon>
        <taxon>Metazoa</taxon>
        <taxon>Ecdysozoa</taxon>
        <taxon>Nematoda</taxon>
        <taxon>Chromadorea</taxon>
        <taxon>Rhabditida</taxon>
        <taxon>Tylenchina</taxon>
        <taxon>Panagrolaimomorpha</taxon>
        <taxon>Panagrolaimoidea</taxon>
        <taxon>Panagrolaimidae</taxon>
        <taxon>Panagrolaimus</taxon>
    </lineage>
</organism>
<dbReference type="WBParaSite" id="ES5_v2.g16484.t1">
    <property type="protein sequence ID" value="ES5_v2.g16484.t1"/>
    <property type="gene ID" value="ES5_v2.g16484"/>
</dbReference>